<sequence length="350" mass="40622">MNFLNLLQKIMGQPQPQEKLEEREDIRKSLPQQVIRGMDISELKSIWVDMHIKDVIKAYDVAFNNWQSARQSSLALVAFKGQGKSLALERLIADRDVLSVRCWPKITSEQDLNQMFAQLYPELKVDRLEVGRRIVVVDDCQNLFLRNVDGFTALNSFLRLMSKTWDRIFWVTAWERTSWLYLDQIMKLGKFFTSIVYLKPVESKEMRDMLISFGEDNAYDIQFADEYFPQLIKETRGLITAAGYWLLEGAFLSGQNEITLELPDFQVEGLTKLNEREIYALAGLLQNDCLTASQMALVINESEIISEQVLAKLNRLGLCLNQDRIYQLNAALLPQMLNFLEQQRFLYLPI</sequence>
<evidence type="ECO:0008006" key="3">
    <source>
        <dbReference type="Google" id="ProtNLM"/>
    </source>
</evidence>
<proteinExistence type="predicted"/>
<name>A0AAU0UQN6_9FIRM</name>
<dbReference type="EMBL" id="CP121694">
    <property type="protein sequence ID" value="WRO23426.1"/>
    <property type="molecule type" value="Genomic_DNA"/>
</dbReference>
<keyword evidence="2" id="KW-1185">Reference proteome</keyword>
<protein>
    <recommendedName>
        <fullName evidence="3">ATP-binding protein</fullName>
    </recommendedName>
</protein>
<organism evidence="1 2">
    <name type="scientific">Metallumcola ferriviriculae</name>
    <dbReference type="NCBI Taxonomy" id="3039180"/>
    <lineage>
        <taxon>Bacteria</taxon>
        <taxon>Bacillati</taxon>
        <taxon>Bacillota</taxon>
        <taxon>Clostridia</taxon>
        <taxon>Neomoorellales</taxon>
        <taxon>Desulfitibacteraceae</taxon>
        <taxon>Metallumcola</taxon>
    </lineage>
</organism>
<gene>
    <name evidence="1" type="ORF">MFMK1_003286</name>
</gene>
<dbReference type="AlphaFoldDB" id="A0AAU0UQN6"/>
<dbReference type="RefSeq" id="WP_366922809.1">
    <property type="nucleotide sequence ID" value="NZ_CP121694.1"/>
</dbReference>
<dbReference type="KEGG" id="dbc:MFMK1_003286"/>
<reference evidence="1 2" key="1">
    <citation type="submission" date="2023-04" db="EMBL/GenBank/DDBJ databases">
        <authorList>
            <person name="Hsu D."/>
        </authorList>
    </citation>
    <scope>NUCLEOTIDE SEQUENCE [LARGE SCALE GENOMIC DNA]</scope>
    <source>
        <strain evidence="1 2">MK1</strain>
    </source>
</reference>
<evidence type="ECO:0000313" key="2">
    <source>
        <dbReference type="Proteomes" id="UP001329915"/>
    </source>
</evidence>
<dbReference type="Proteomes" id="UP001329915">
    <property type="component" value="Chromosome"/>
</dbReference>
<evidence type="ECO:0000313" key="1">
    <source>
        <dbReference type="EMBL" id="WRO23426.1"/>
    </source>
</evidence>
<accession>A0AAU0UQN6</accession>